<feature type="transmembrane region" description="Helical" evidence="1">
    <location>
        <begin position="165"/>
        <end position="184"/>
    </location>
</feature>
<evidence type="ECO:0008006" key="4">
    <source>
        <dbReference type="Google" id="ProtNLM"/>
    </source>
</evidence>
<name>A0A8S1JYL8_9CILI</name>
<protein>
    <recommendedName>
        <fullName evidence="4">RING-CH-type domain-containing protein</fullName>
    </recommendedName>
</protein>
<dbReference type="EMBL" id="CAJJDN010000002">
    <property type="protein sequence ID" value="CAD8047345.1"/>
    <property type="molecule type" value="Genomic_DNA"/>
</dbReference>
<evidence type="ECO:0000256" key="1">
    <source>
        <dbReference type="SAM" id="Phobius"/>
    </source>
</evidence>
<sequence>MDTTTAHNQPQIETFESKLITIQGTSSLPNEHVYRIRKTLHPQITAKQFHQNKTLISNENCINHLCHICNKLSSTPTTKYCACQDRQYHLLCLTTHIQLEFKQGNGIMQCAYCNLYYPTIIQTNLSYQNLSKKQLFTFASVFLILLILFIVEITLMILLNLDFPFHLFLAILLTIELLFLLKIIQRVLICARIVRFSFKEYKFCDEIIQTQYAQNSFKIIQAIKNNKAKQLFTE</sequence>
<accession>A0A8S1JYL8</accession>
<dbReference type="OrthoDB" id="305001at2759"/>
<keyword evidence="3" id="KW-1185">Reference proteome</keyword>
<keyword evidence="1" id="KW-0472">Membrane</keyword>
<evidence type="ECO:0000313" key="3">
    <source>
        <dbReference type="Proteomes" id="UP000692954"/>
    </source>
</evidence>
<comment type="caution">
    <text evidence="2">The sequence shown here is derived from an EMBL/GenBank/DDBJ whole genome shotgun (WGS) entry which is preliminary data.</text>
</comment>
<proteinExistence type="predicted"/>
<organism evidence="2 3">
    <name type="scientific">Paramecium sonneborni</name>
    <dbReference type="NCBI Taxonomy" id="65129"/>
    <lineage>
        <taxon>Eukaryota</taxon>
        <taxon>Sar</taxon>
        <taxon>Alveolata</taxon>
        <taxon>Ciliophora</taxon>
        <taxon>Intramacronucleata</taxon>
        <taxon>Oligohymenophorea</taxon>
        <taxon>Peniculida</taxon>
        <taxon>Parameciidae</taxon>
        <taxon>Paramecium</taxon>
    </lineage>
</organism>
<dbReference type="Proteomes" id="UP000692954">
    <property type="component" value="Unassembled WGS sequence"/>
</dbReference>
<evidence type="ECO:0000313" key="2">
    <source>
        <dbReference type="EMBL" id="CAD8047345.1"/>
    </source>
</evidence>
<dbReference type="AlphaFoldDB" id="A0A8S1JYL8"/>
<feature type="transmembrane region" description="Helical" evidence="1">
    <location>
        <begin position="135"/>
        <end position="159"/>
    </location>
</feature>
<gene>
    <name evidence="2" type="ORF">PSON_ATCC_30995.1.T0020346</name>
</gene>
<reference evidence="2" key="1">
    <citation type="submission" date="2021-01" db="EMBL/GenBank/DDBJ databases">
        <authorList>
            <consortium name="Genoscope - CEA"/>
            <person name="William W."/>
        </authorList>
    </citation>
    <scope>NUCLEOTIDE SEQUENCE</scope>
</reference>
<keyword evidence="1" id="KW-0812">Transmembrane</keyword>
<keyword evidence="1" id="KW-1133">Transmembrane helix</keyword>